<dbReference type="EMBL" id="CP045096">
    <property type="protein sequence ID" value="QFR01322.1"/>
    <property type="molecule type" value="Genomic_DNA"/>
</dbReference>
<accession>A0A5P8KDW2</accession>
<dbReference type="RefSeq" id="WP_152172638.1">
    <property type="nucleotide sequence ID" value="NZ_CP045096.1"/>
</dbReference>
<gene>
    <name evidence="1" type="ORF">F9278_39870</name>
</gene>
<sequence length="80" mass="9228">MTVTIDFHDRSREVVSYTDWPDDTTQSNTYRYKVAANGSLFVYVWQHVVKRGKITSAEAQLLIVYSPAAWFSVHGDPFTR</sequence>
<reference evidence="1 2" key="1">
    <citation type="submission" date="2019-10" db="EMBL/GenBank/DDBJ databases">
        <title>Streptomyces sp. strain GY16 isolated from leaves of Broussonetia papyrifera.</title>
        <authorList>
            <person name="Mo P."/>
        </authorList>
    </citation>
    <scope>NUCLEOTIDE SEQUENCE [LARGE SCALE GENOMIC DNA]</scope>
    <source>
        <strain evidence="1 2">GY16</strain>
    </source>
</reference>
<protein>
    <submittedName>
        <fullName evidence="1">Uncharacterized protein</fullName>
    </submittedName>
</protein>
<evidence type="ECO:0000313" key="2">
    <source>
        <dbReference type="Proteomes" id="UP000327294"/>
    </source>
</evidence>
<evidence type="ECO:0000313" key="1">
    <source>
        <dbReference type="EMBL" id="QFR01322.1"/>
    </source>
</evidence>
<dbReference type="KEGG" id="sphv:F9278_39870"/>
<dbReference type="Proteomes" id="UP000327294">
    <property type="component" value="Chromosome"/>
</dbReference>
<dbReference type="AlphaFoldDB" id="A0A5P8KDW2"/>
<proteinExistence type="predicted"/>
<keyword evidence="2" id="KW-1185">Reference proteome</keyword>
<organism evidence="1 2">
    <name type="scientific">Streptomyces phaeolivaceus</name>
    <dbReference type="NCBI Taxonomy" id="2653200"/>
    <lineage>
        <taxon>Bacteria</taxon>
        <taxon>Bacillati</taxon>
        <taxon>Actinomycetota</taxon>
        <taxon>Actinomycetes</taxon>
        <taxon>Kitasatosporales</taxon>
        <taxon>Streptomycetaceae</taxon>
        <taxon>Streptomyces</taxon>
    </lineage>
</organism>
<name>A0A5P8KDW2_9ACTN</name>